<dbReference type="InterPro" id="IPR005828">
    <property type="entry name" value="MFS_sugar_transport-like"/>
</dbReference>
<dbReference type="InterPro" id="IPR020846">
    <property type="entry name" value="MFS_dom"/>
</dbReference>
<dbReference type="InterPro" id="IPR005829">
    <property type="entry name" value="Sugar_transporter_CS"/>
</dbReference>
<feature type="transmembrane region" description="Helical" evidence="5">
    <location>
        <begin position="301"/>
        <end position="326"/>
    </location>
</feature>
<feature type="transmembrane region" description="Helical" evidence="5">
    <location>
        <begin position="363"/>
        <end position="381"/>
    </location>
</feature>
<dbReference type="AlphaFoldDB" id="A0A2R6B2L6"/>
<feature type="transmembrane region" description="Helical" evidence="5">
    <location>
        <begin position="186"/>
        <end position="205"/>
    </location>
</feature>
<dbReference type="PROSITE" id="PS50850">
    <property type="entry name" value="MFS"/>
    <property type="match status" value="1"/>
</dbReference>
<keyword evidence="3 5" id="KW-1133">Transmembrane helix</keyword>
<feature type="transmembrane region" description="Helical" evidence="5">
    <location>
        <begin position="97"/>
        <end position="115"/>
    </location>
</feature>
<evidence type="ECO:0000259" key="6">
    <source>
        <dbReference type="PROSITE" id="PS50850"/>
    </source>
</evidence>
<feature type="domain" description="Major facilitator superfamily (MFS) profile" evidence="6">
    <location>
        <begin position="23"/>
        <end position="459"/>
    </location>
</feature>
<keyword evidence="4 5" id="KW-0472">Membrane</keyword>
<feature type="transmembrane region" description="Helical" evidence="5">
    <location>
        <begin position="411"/>
        <end position="430"/>
    </location>
</feature>
<feature type="transmembrane region" description="Helical" evidence="5">
    <location>
        <begin position="156"/>
        <end position="180"/>
    </location>
</feature>
<evidence type="ECO:0000256" key="1">
    <source>
        <dbReference type="ARBA" id="ARBA00004141"/>
    </source>
</evidence>
<proteinExistence type="predicted"/>
<comment type="caution">
    <text evidence="7">The sequence shown here is derived from an EMBL/GenBank/DDBJ whole genome shotgun (WGS) entry which is preliminary data.</text>
</comment>
<keyword evidence="2 5" id="KW-0812">Transmembrane</keyword>
<dbReference type="GO" id="GO:0022857">
    <property type="term" value="F:transmembrane transporter activity"/>
    <property type="evidence" value="ECO:0007669"/>
    <property type="project" value="InterPro"/>
</dbReference>
<comment type="subcellular location">
    <subcellularLocation>
        <location evidence="1">Membrane</location>
        <topology evidence="1">Multi-pass membrane protein</topology>
    </subcellularLocation>
</comment>
<dbReference type="Proteomes" id="UP000240490">
    <property type="component" value="Unassembled WGS sequence"/>
</dbReference>
<feature type="transmembrane region" description="Helical" evidence="5">
    <location>
        <begin position="260"/>
        <end position="281"/>
    </location>
</feature>
<evidence type="ECO:0000256" key="5">
    <source>
        <dbReference type="SAM" id="Phobius"/>
    </source>
</evidence>
<sequence length="477" mass="51130">MGESVTPFRDIDELKMSFNHIKIWFTAGMGFFTDAYDLFIIGAVLDVFNKTSIAGFNPATKILGMPASGFIGASAIFAAVVGQLLFGFIADRLGRKTVYGVEASLLALGAILSALSPNLYWLIAFRFLQGIGIGGDYPVSATIMSEYSNRKDRGKLVALVFANQGFGSVAAVLVGLASVIALPPALAWRVMLGLGAIPAASVIYLRRKIPETPRYSLLSKGNRDEAVKAGETLGVKVGLKSVSSKRYGFGEFARKYGSTLLITSISWFLVDMALYGTGVFSGPIVSTFLPIKSTLSVTDQIAGLILDAGLPFFVGFIGYFTAVALMDRLGRRVIQIQGFIGMAVFYTVVALVMVTAGTKITGFLVPTQLALLFYVLTYFFIDFGPNTTTFVVPAEVFPTNYRTTGHGISAASGKMGAAITTFLFPTLLVIMGVKNIMLMLAVLSVVGALITIPLREPKQSVLEDASREELVGEELNH</sequence>
<feature type="transmembrane region" description="Helical" evidence="5">
    <location>
        <begin position="65"/>
        <end position="90"/>
    </location>
</feature>
<dbReference type="EMBL" id="NEXJ01000010">
    <property type="protein sequence ID" value="PSN92845.1"/>
    <property type="molecule type" value="Genomic_DNA"/>
</dbReference>
<name>A0A2R6B2L6_9ARCH</name>
<feature type="transmembrane region" description="Helical" evidence="5">
    <location>
        <begin position="21"/>
        <end position="45"/>
    </location>
</feature>
<accession>A0A2R6B2L6</accession>
<feature type="transmembrane region" description="Helical" evidence="5">
    <location>
        <begin position="338"/>
        <end position="357"/>
    </location>
</feature>
<dbReference type="SUPFAM" id="SSF103473">
    <property type="entry name" value="MFS general substrate transporter"/>
    <property type="match status" value="1"/>
</dbReference>
<dbReference type="Pfam" id="PF00083">
    <property type="entry name" value="Sugar_tr"/>
    <property type="match status" value="1"/>
</dbReference>
<organism evidence="7 8">
    <name type="scientific">Candidatus Marsarchaeota G2 archaeon ECH_B_SAG-M15</name>
    <dbReference type="NCBI Taxonomy" id="1978162"/>
    <lineage>
        <taxon>Archaea</taxon>
        <taxon>Candidatus Marsarchaeota</taxon>
        <taxon>Candidatus Marsarchaeota group 2</taxon>
    </lineage>
</organism>
<protein>
    <submittedName>
        <fullName evidence="7">MFS transporter</fullName>
    </submittedName>
</protein>
<dbReference type="CDD" id="cd17364">
    <property type="entry name" value="MFS_PhT"/>
    <property type="match status" value="1"/>
</dbReference>
<dbReference type="PROSITE" id="PS00217">
    <property type="entry name" value="SUGAR_TRANSPORT_2"/>
    <property type="match status" value="1"/>
</dbReference>
<evidence type="ECO:0000256" key="3">
    <source>
        <dbReference type="ARBA" id="ARBA00022989"/>
    </source>
</evidence>
<dbReference type="Gene3D" id="1.20.1250.20">
    <property type="entry name" value="MFS general substrate transporter like domains"/>
    <property type="match status" value="1"/>
</dbReference>
<dbReference type="InterPro" id="IPR036259">
    <property type="entry name" value="MFS_trans_sf"/>
</dbReference>
<evidence type="ECO:0000256" key="4">
    <source>
        <dbReference type="ARBA" id="ARBA00023136"/>
    </source>
</evidence>
<dbReference type="PANTHER" id="PTHR24064">
    <property type="entry name" value="SOLUTE CARRIER FAMILY 22 MEMBER"/>
    <property type="match status" value="1"/>
</dbReference>
<feature type="transmembrane region" description="Helical" evidence="5">
    <location>
        <begin position="436"/>
        <end position="454"/>
    </location>
</feature>
<evidence type="ECO:0000313" key="8">
    <source>
        <dbReference type="Proteomes" id="UP000240490"/>
    </source>
</evidence>
<dbReference type="GO" id="GO:0016020">
    <property type="term" value="C:membrane"/>
    <property type="evidence" value="ECO:0007669"/>
    <property type="project" value="UniProtKB-SubCell"/>
</dbReference>
<reference evidence="7 8" key="1">
    <citation type="submission" date="2017-04" db="EMBL/GenBank/DDBJ databases">
        <title>Novel microbial lineages endemic to geothermal iron-oxide mats fill important gaps in the evolutionary history of Archaea.</title>
        <authorList>
            <person name="Jay Z.J."/>
            <person name="Beam J.P."/>
            <person name="Dlakic M."/>
            <person name="Rusch D.B."/>
            <person name="Kozubal M.A."/>
            <person name="Inskeep W.P."/>
        </authorList>
    </citation>
    <scope>NUCLEOTIDE SEQUENCE [LARGE SCALE GENOMIC DNA]</scope>
    <source>
        <strain evidence="7">ECH_B_SAG-M15</strain>
    </source>
</reference>
<evidence type="ECO:0000256" key="2">
    <source>
        <dbReference type="ARBA" id="ARBA00022692"/>
    </source>
</evidence>
<dbReference type="PROSITE" id="PS00216">
    <property type="entry name" value="SUGAR_TRANSPORT_1"/>
    <property type="match status" value="1"/>
</dbReference>
<evidence type="ECO:0000313" key="7">
    <source>
        <dbReference type="EMBL" id="PSN92845.1"/>
    </source>
</evidence>
<gene>
    <name evidence="7" type="ORF">B9Q08_00560</name>
</gene>